<evidence type="ECO:0000256" key="8">
    <source>
        <dbReference type="ARBA" id="ARBA00050025"/>
    </source>
</evidence>
<evidence type="ECO:0000256" key="5">
    <source>
        <dbReference type="ARBA" id="ARBA00022989"/>
    </source>
</evidence>
<keyword evidence="4 9" id="KW-0812">Transmembrane</keyword>
<feature type="transmembrane region" description="Helical" evidence="9">
    <location>
        <begin position="90"/>
        <end position="109"/>
    </location>
</feature>
<sequence>MVTPFWVVAATALVLFMTPGVAFFYGGMSKMNSAVNMMLMSFVAIATAAVVWVLWGYSMIGGEGFLEMFGNPFAHFGLSGLTESAELVDVGFGSTFAIITVALISGAIADRAKFSSWILFTVLWVTLVYCPMAYMVWGGGLLSADGALGSVFGEALDYAGGTVVHINAGVAALVLVLILGRRKSFGRTPEPHKPHSVPLMMVGAAILWFGWFGFNAGAATEVAEVGLIVVNTIVAPGAALLGWLLVEGLRDKRGTSVGAVSGIVSGLVAITPACANVSPLGAVAIGLIAGVLASLAVGLKYRLGYDDALDVVGVHLVAGLWGTLALGFFTLPTEELAGGLFYGGGGGQMVSQIVAAVFSILFTAVVTGVIGFAIHKTIGFRVSAEVEEAGVDFAQHNEFAYSPEHAAANGSPAGRTGGVGAAKS</sequence>
<evidence type="ECO:0000256" key="4">
    <source>
        <dbReference type="ARBA" id="ARBA00022692"/>
    </source>
</evidence>
<dbReference type="EMBL" id="BAAAPZ010000017">
    <property type="protein sequence ID" value="GAA2103553.1"/>
    <property type="molecule type" value="Genomic_DNA"/>
</dbReference>
<protein>
    <recommendedName>
        <fullName evidence="8 9">Ammonium transporter</fullName>
    </recommendedName>
</protein>
<organism evidence="12 13">
    <name type="scientific">Brevibacterium salitolerans</name>
    <dbReference type="NCBI Taxonomy" id="1403566"/>
    <lineage>
        <taxon>Bacteria</taxon>
        <taxon>Bacillati</taxon>
        <taxon>Actinomycetota</taxon>
        <taxon>Actinomycetes</taxon>
        <taxon>Micrococcales</taxon>
        <taxon>Brevibacteriaceae</taxon>
        <taxon>Brevibacterium</taxon>
    </lineage>
</organism>
<keyword evidence="7 9" id="KW-0924">Ammonia transport</keyword>
<dbReference type="InterPro" id="IPR029020">
    <property type="entry name" value="Ammonium/urea_transptr"/>
</dbReference>
<evidence type="ECO:0000256" key="9">
    <source>
        <dbReference type="RuleBase" id="RU362002"/>
    </source>
</evidence>
<comment type="subcellular location">
    <subcellularLocation>
        <location evidence="9">Cell membrane</location>
        <topology evidence="9">Multi-pass membrane protein</topology>
    </subcellularLocation>
    <subcellularLocation>
        <location evidence="1">Membrane</location>
        <topology evidence="1">Multi-pass membrane protein</topology>
    </subcellularLocation>
</comment>
<evidence type="ECO:0000313" key="13">
    <source>
        <dbReference type="Proteomes" id="UP001500984"/>
    </source>
</evidence>
<keyword evidence="13" id="KW-1185">Reference proteome</keyword>
<feature type="region of interest" description="Disordered" evidence="10">
    <location>
        <begin position="405"/>
        <end position="424"/>
    </location>
</feature>
<dbReference type="InterPro" id="IPR001905">
    <property type="entry name" value="Ammonium_transpt"/>
</dbReference>
<evidence type="ECO:0000256" key="6">
    <source>
        <dbReference type="ARBA" id="ARBA00023136"/>
    </source>
</evidence>
<dbReference type="SUPFAM" id="SSF111352">
    <property type="entry name" value="Ammonium transporter"/>
    <property type="match status" value="1"/>
</dbReference>
<dbReference type="PANTHER" id="PTHR43029">
    <property type="entry name" value="AMMONIUM TRANSPORTER MEP2"/>
    <property type="match status" value="1"/>
</dbReference>
<dbReference type="Gene3D" id="1.10.3430.10">
    <property type="entry name" value="Ammonium transporter AmtB like domains"/>
    <property type="match status" value="1"/>
</dbReference>
<evidence type="ECO:0000259" key="11">
    <source>
        <dbReference type="Pfam" id="PF00909"/>
    </source>
</evidence>
<proteinExistence type="inferred from homology"/>
<dbReference type="Pfam" id="PF00909">
    <property type="entry name" value="Ammonium_transp"/>
    <property type="match status" value="1"/>
</dbReference>
<feature type="transmembrane region" description="Helical" evidence="9">
    <location>
        <begin position="311"/>
        <end position="329"/>
    </location>
</feature>
<dbReference type="Proteomes" id="UP001500984">
    <property type="component" value="Unassembled WGS sequence"/>
</dbReference>
<keyword evidence="5 9" id="KW-1133">Transmembrane helix</keyword>
<dbReference type="InterPro" id="IPR024041">
    <property type="entry name" value="NH4_transpt_AmtB-like_dom"/>
</dbReference>
<reference evidence="12 13" key="1">
    <citation type="journal article" date="2019" name="Int. J. Syst. Evol. Microbiol.">
        <title>The Global Catalogue of Microorganisms (GCM) 10K type strain sequencing project: providing services to taxonomists for standard genome sequencing and annotation.</title>
        <authorList>
            <consortium name="The Broad Institute Genomics Platform"/>
            <consortium name="The Broad Institute Genome Sequencing Center for Infectious Disease"/>
            <person name="Wu L."/>
            <person name="Ma J."/>
        </authorList>
    </citation>
    <scope>NUCLEOTIDE SEQUENCE [LARGE SCALE GENOMIC DNA]</scope>
    <source>
        <strain evidence="12 13">JCM 15900</strain>
    </source>
</reference>
<comment type="similarity">
    <text evidence="2 9">Belongs to the ammonia transporter channel (TC 1.A.11.2) family.</text>
</comment>
<feature type="transmembrane region" description="Helical" evidence="9">
    <location>
        <begin position="116"/>
        <end position="138"/>
    </location>
</feature>
<feature type="transmembrane region" description="Helical" evidence="9">
    <location>
        <begin position="349"/>
        <end position="374"/>
    </location>
</feature>
<feature type="domain" description="Ammonium transporter AmtB-like" evidence="11">
    <location>
        <begin position="6"/>
        <end position="401"/>
    </location>
</feature>
<feature type="transmembrane region" description="Helical" evidence="9">
    <location>
        <begin position="6"/>
        <end position="25"/>
    </location>
</feature>
<name>A0ABN2X2N1_9MICO</name>
<feature type="transmembrane region" description="Helical" evidence="9">
    <location>
        <begin position="37"/>
        <end position="60"/>
    </location>
</feature>
<evidence type="ECO:0000256" key="2">
    <source>
        <dbReference type="ARBA" id="ARBA00005887"/>
    </source>
</evidence>
<evidence type="ECO:0000256" key="7">
    <source>
        <dbReference type="ARBA" id="ARBA00023177"/>
    </source>
</evidence>
<dbReference type="NCBIfam" id="TIGR00836">
    <property type="entry name" value="amt"/>
    <property type="match status" value="1"/>
</dbReference>
<feature type="transmembrane region" description="Helical" evidence="9">
    <location>
        <begin position="158"/>
        <end position="179"/>
    </location>
</feature>
<evidence type="ECO:0000256" key="3">
    <source>
        <dbReference type="ARBA" id="ARBA00022448"/>
    </source>
</evidence>
<feature type="compositionally biased region" description="Gly residues" evidence="10">
    <location>
        <begin position="415"/>
        <end position="424"/>
    </location>
</feature>
<evidence type="ECO:0000256" key="1">
    <source>
        <dbReference type="ARBA" id="ARBA00004141"/>
    </source>
</evidence>
<dbReference type="PROSITE" id="PS01219">
    <property type="entry name" value="AMMONIUM_TRANSP"/>
    <property type="match status" value="1"/>
</dbReference>
<evidence type="ECO:0000313" key="12">
    <source>
        <dbReference type="EMBL" id="GAA2103553.1"/>
    </source>
</evidence>
<feature type="transmembrane region" description="Helical" evidence="9">
    <location>
        <begin position="281"/>
        <end position="299"/>
    </location>
</feature>
<keyword evidence="3 9" id="KW-0813">Transport</keyword>
<feature type="transmembrane region" description="Helical" evidence="9">
    <location>
        <begin position="199"/>
        <end position="219"/>
    </location>
</feature>
<dbReference type="InterPro" id="IPR018047">
    <property type="entry name" value="Ammonium_transpt_CS"/>
</dbReference>
<gene>
    <name evidence="12" type="ORF">GCM10009823_27570</name>
</gene>
<feature type="transmembrane region" description="Helical" evidence="9">
    <location>
        <begin position="225"/>
        <end position="245"/>
    </location>
</feature>
<keyword evidence="6 9" id="KW-0472">Membrane</keyword>
<feature type="transmembrane region" description="Helical" evidence="9">
    <location>
        <begin position="257"/>
        <end position="275"/>
    </location>
</feature>
<dbReference type="PANTHER" id="PTHR43029:SF10">
    <property type="entry name" value="AMMONIUM TRANSPORTER MEP2"/>
    <property type="match status" value="1"/>
</dbReference>
<comment type="caution">
    <text evidence="12">The sequence shown here is derived from an EMBL/GenBank/DDBJ whole genome shotgun (WGS) entry which is preliminary data.</text>
</comment>
<accession>A0ABN2X2N1</accession>
<evidence type="ECO:0000256" key="10">
    <source>
        <dbReference type="SAM" id="MobiDB-lite"/>
    </source>
</evidence>